<gene>
    <name evidence="4" type="ORF">L196_05111</name>
</gene>
<dbReference type="PANTHER" id="PTHR42793">
    <property type="entry name" value="COA BINDING DOMAIN CONTAINING PROTEIN"/>
    <property type="match status" value="1"/>
</dbReference>
<dbReference type="RefSeq" id="WP_016390190.1">
    <property type="nucleotide sequence ID" value="NZ_KE646806.1"/>
</dbReference>
<dbReference type="InterPro" id="IPR003781">
    <property type="entry name" value="CoA-bd"/>
</dbReference>
<evidence type="ECO:0000313" key="5">
    <source>
        <dbReference type="Proteomes" id="UP000015462"/>
    </source>
</evidence>
<dbReference type="GO" id="GO:0005524">
    <property type="term" value="F:ATP binding"/>
    <property type="evidence" value="ECO:0007669"/>
    <property type="project" value="UniProtKB-UniRule"/>
</dbReference>
<evidence type="ECO:0000259" key="3">
    <source>
        <dbReference type="PROSITE" id="PS50975"/>
    </source>
</evidence>
<organism evidence="4 5">
    <name type="scientific">Cycloclasticus pugetii</name>
    <dbReference type="NCBI Taxonomy" id="34068"/>
    <lineage>
        <taxon>Bacteria</taxon>
        <taxon>Pseudomonadati</taxon>
        <taxon>Pseudomonadota</taxon>
        <taxon>Gammaproteobacteria</taxon>
        <taxon>Thiotrichales</taxon>
        <taxon>Piscirickettsiaceae</taxon>
        <taxon>Cycloclasticus</taxon>
    </lineage>
</organism>
<protein>
    <submittedName>
        <fullName evidence="4">Acetyl-CoA synthetase / acetyltransferase family protein</fullName>
    </submittedName>
</protein>
<dbReference type="InterPro" id="IPR013815">
    <property type="entry name" value="ATP_grasp_subdomain_1"/>
</dbReference>
<dbReference type="GO" id="GO:0046872">
    <property type="term" value="F:metal ion binding"/>
    <property type="evidence" value="ECO:0007669"/>
    <property type="project" value="InterPro"/>
</dbReference>
<dbReference type="InterPro" id="IPR032875">
    <property type="entry name" value="Succ_CoA_lig_flav_dom"/>
</dbReference>
<dbReference type="SMART" id="SM00881">
    <property type="entry name" value="CoA_binding"/>
    <property type="match status" value="1"/>
</dbReference>
<comment type="caution">
    <text evidence="4">The sequence shown here is derived from an EMBL/GenBank/DDBJ whole genome shotgun (WGS) entry which is preliminary data.</text>
</comment>
<dbReference type="PROSITE" id="PS50975">
    <property type="entry name" value="ATP_GRASP"/>
    <property type="match status" value="1"/>
</dbReference>
<dbReference type="Gene3D" id="3.30.1490.20">
    <property type="entry name" value="ATP-grasp fold, A domain"/>
    <property type="match status" value="1"/>
</dbReference>
<dbReference type="Gene3D" id="3.40.50.720">
    <property type="entry name" value="NAD(P)-binding Rossmann-like Domain"/>
    <property type="match status" value="1"/>
</dbReference>
<evidence type="ECO:0000256" key="2">
    <source>
        <dbReference type="PROSITE-ProRule" id="PRU00409"/>
    </source>
</evidence>
<evidence type="ECO:0000256" key="1">
    <source>
        <dbReference type="ARBA" id="ARBA00060888"/>
    </source>
</evidence>
<dbReference type="InterPro" id="IPR036291">
    <property type="entry name" value="NAD(P)-bd_dom_sf"/>
</dbReference>
<dbReference type="Gene3D" id="3.30.470.20">
    <property type="entry name" value="ATP-grasp fold, B domain"/>
    <property type="match status" value="1"/>
</dbReference>
<dbReference type="PANTHER" id="PTHR42793:SF4">
    <property type="entry name" value="BLL6376 PROTEIN"/>
    <property type="match status" value="1"/>
</dbReference>
<dbReference type="Proteomes" id="UP000015462">
    <property type="component" value="Unassembled WGS sequence"/>
</dbReference>
<dbReference type="InterPro" id="IPR011761">
    <property type="entry name" value="ATP-grasp"/>
</dbReference>
<dbReference type="Pfam" id="PF13607">
    <property type="entry name" value="Succ_CoA_lig"/>
    <property type="match status" value="1"/>
</dbReference>
<dbReference type="SUPFAM" id="SSF56059">
    <property type="entry name" value="Glutathione synthetase ATP-binding domain-like"/>
    <property type="match status" value="1"/>
</dbReference>
<evidence type="ECO:0000313" key="4">
    <source>
        <dbReference type="EMBL" id="EPD13404.1"/>
    </source>
</evidence>
<name>A0AB33Z2V2_9GAMM</name>
<keyword evidence="5" id="KW-1185">Reference proteome</keyword>
<dbReference type="Pfam" id="PF13549">
    <property type="entry name" value="ATP-grasp_5"/>
    <property type="match status" value="1"/>
</dbReference>
<dbReference type="InterPro" id="IPR016102">
    <property type="entry name" value="Succinyl-CoA_synth-like"/>
</dbReference>
<dbReference type="SUPFAM" id="SSF52210">
    <property type="entry name" value="Succinyl-CoA synthetase domains"/>
    <property type="match status" value="2"/>
</dbReference>
<proteinExistence type="inferred from homology"/>
<dbReference type="Pfam" id="PF13380">
    <property type="entry name" value="CoA_binding_2"/>
    <property type="match status" value="1"/>
</dbReference>
<dbReference type="SUPFAM" id="SSF51735">
    <property type="entry name" value="NAD(P)-binding Rossmann-fold domains"/>
    <property type="match status" value="1"/>
</dbReference>
<dbReference type="FunFam" id="3.30.1490.20:FF:000020">
    <property type="entry name" value="Protein lysine acetyltransferase"/>
    <property type="match status" value="1"/>
</dbReference>
<keyword evidence="2" id="KW-0547">Nucleotide-binding</keyword>
<accession>A0AB33Z2V2</accession>
<comment type="similarity">
    <text evidence="1">In the N-terminal section; belongs to the acetate CoA ligase alpha subunit family.</text>
</comment>
<dbReference type="AlphaFoldDB" id="A0AB33Z2V2"/>
<dbReference type="Gene3D" id="3.40.50.261">
    <property type="entry name" value="Succinyl-CoA synthetase domains"/>
    <property type="match status" value="2"/>
</dbReference>
<reference evidence="4 5" key="1">
    <citation type="journal article" date="2013" name="Genome Announc.">
        <title>Genome Sequence of the Pyrene- and Fluoranthene-Degrading Bacterium Cycloclasticus sp. Strain PY97M.</title>
        <authorList>
            <person name="Cui Z."/>
            <person name="Xu G."/>
            <person name="Li Q."/>
            <person name="Gao W."/>
            <person name="Zheng L."/>
        </authorList>
    </citation>
    <scope>NUCLEOTIDE SEQUENCE [LARGE SCALE GENOMIC DNA]</scope>
    <source>
        <strain evidence="4 5">PY97M</strain>
    </source>
</reference>
<sequence>MSLKALFEPKSVAVIGASSNPARIGGRPLDYYLKAGFKGRIYPVNPKRTEIQGLKAYPNITSIPDQVDLAVLAISANLVAEALTACGDKGVKAVVLFSAGFSEQGEAGDLLQVQLDHIVQRYGMRILGPNCLGLYNGDAGNCPTFTSGLEGGFPINGRVGLITQSGAYGTHLLTMAKTRRLGVSKWVSTGNESDLTVAECLEYLIDSETVDVVGCYMEGVKKPKVLIRALEKAHAKGKAIVIMKVGVSEVGSKAVQSHTASLTGSDASFQALIDQYGAQRAKTTEQMFDILYAFSISPPANGNKLGILTVSGGAGVLMADAAEEVGLPVPPMPIEAQKKLIARNPLCAPRNPIDVTGSALNDFSLVGESLAAMCEEGHYDLLVAFFTSWVGSPAHGDKLFDALDTGMKTHKKPFAVIGQSSESIKEKYESAGMMFFEDPSRAIAALSALAKFNTAFQTVNEDQSVLPSIPTTEWPAGKISEAQAKRLIQQAGIPVLKEKVASTAEEAVLCAKELGFPVAIKIVSADIAHKSEAGGVALDLLNEQSVRTAAHSMFKTVAEREPTANIEGLLVSPMIKEGVDFIVGTQQDPTIGPIIMVGLGGIYTEVLKDLSLSLAPVTPNKALSMLTSLRGAGIFQGARGEAVINIQAVAEVVSRLSVLAVQKTETVASIEINPLRAMADKVVALDALVLRMDEARHY</sequence>
<keyword evidence="2" id="KW-0067">ATP-binding</keyword>
<dbReference type="EMBL" id="ASHL01000003">
    <property type="protein sequence ID" value="EPD13404.1"/>
    <property type="molecule type" value="Genomic_DNA"/>
</dbReference>
<feature type="domain" description="ATP-grasp" evidence="3">
    <location>
        <begin position="485"/>
        <end position="536"/>
    </location>
</feature>
<dbReference type="GO" id="GO:0003824">
    <property type="term" value="F:catalytic activity"/>
    <property type="evidence" value="ECO:0007669"/>
    <property type="project" value="UniProtKB-ARBA"/>
</dbReference>